<feature type="domain" description="Methyltransferase" evidence="1">
    <location>
        <begin position="52"/>
        <end position="166"/>
    </location>
</feature>
<accession>A0A069A452</accession>
<evidence type="ECO:0000259" key="1">
    <source>
        <dbReference type="Pfam" id="PF13847"/>
    </source>
</evidence>
<protein>
    <recommendedName>
        <fullName evidence="1">Methyltransferase domain-containing protein</fullName>
    </recommendedName>
</protein>
<dbReference type="Gene3D" id="3.40.50.150">
    <property type="entry name" value="Vaccinia Virus protein VP39"/>
    <property type="match status" value="1"/>
</dbReference>
<reference evidence="2" key="1">
    <citation type="submission" date="2014-07" db="EMBL/GenBank/DDBJ databases">
        <authorList>
            <person name="Monot Marc"/>
        </authorList>
    </citation>
    <scope>NUCLEOTIDE SEQUENCE</scope>
    <source>
        <strain evidence="4">7032989</strain>
        <strain evidence="2">7032994</strain>
    </source>
</reference>
<dbReference type="InterPro" id="IPR029063">
    <property type="entry name" value="SAM-dependent_MTases_sf"/>
</dbReference>
<evidence type="ECO:0000313" key="3">
    <source>
        <dbReference type="EMBL" id="CDS89301.1"/>
    </source>
</evidence>
<dbReference type="InterPro" id="IPR025714">
    <property type="entry name" value="Methyltranfer_dom"/>
</dbReference>
<evidence type="ECO:0000313" key="4">
    <source>
        <dbReference type="EMBL" id="CDT49901.1"/>
    </source>
</evidence>
<dbReference type="Pfam" id="PF13847">
    <property type="entry name" value="Methyltransf_31"/>
    <property type="match status" value="1"/>
</dbReference>
<dbReference type="SUPFAM" id="SSF53335">
    <property type="entry name" value="S-adenosyl-L-methionine-dependent methyltransferases"/>
    <property type="match status" value="1"/>
</dbReference>
<sequence>MNDTVKEKLAESLTSDTTDILPYLPYLLQDFWELGSSPEQMLQLFRKHIPFNEDTKVLDLACGKGAVSVKLAKELNIHIKGIDLIPEFIDYARRKAIEYKVDALCNFEMNDANSSVKIEHDYDCVIFGAVGDILGNYKETISKLLPTIKSKGFILIDDAYVVDKSTNEQLNFERVYPTYNEWCILFKELGLKLIECIPCLELENDVDEEMNWIITRANELIKKYPSQKDIFEQYVISQKNEYTDLQQDLVGATWILQKE</sequence>
<dbReference type="CDD" id="cd02440">
    <property type="entry name" value="AdoMet_MTases"/>
    <property type="match status" value="1"/>
</dbReference>
<gene>
    <name evidence="4" type="ORF">BN1095_520006</name>
    <name evidence="3" type="ORF">BN1096_740039</name>
    <name evidence="2" type="ORF">BN1097_500057</name>
</gene>
<organism evidence="2">
    <name type="scientific">Clostridioides difficile</name>
    <name type="common">Peptoclostridium difficile</name>
    <dbReference type="NCBI Taxonomy" id="1496"/>
    <lineage>
        <taxon>Bacteria</taxon>
        <taxon>Bacillati</taxon>
        <taxon>Bacillota</taxon>
        <taxon>Clostridia</taxon>
        <taxon>Peptostreptococcales</taxon>
        <taxon>Peptostreptococcaceae</taxon>
        <taxon>Clostridioides</taxon>
    </lineage>
</organism>
<dbReference type="AlphaFoldDB" id="A0A069A452"/>
<dbReference type="EMBL" id="LK933205">
    <property type="protein sequence ID" value="CDT49901.1"/>
    <property type="molecule type" value="Genomic_DNA"/>
</dbReference>
<name>A0A069A452_CLODI</name>
<proteinExistence type="predicted"/>
<dbReference type="RefSeq" id="WP_021367306.1">
    <property type="nucleotide sequence ID" value="NZ_BBYB01000097.1"/>
</dbReference>
<evidence type="ECO:0000313" key="2">
    <source>
        <dbReference type="EMBL" id="CDS85467.1"/>
    </source>
</evidence>
<dbReference type="EMBL" id="LK932529">
    <property type="protein sequence ID" value="CDS89301.1"/>
    <property type="molecule type" value="Genomic_DNA"/>
</dbReference>
<dbReference type="EMBL" id="LK932388">
    <property type="protein sequence ID" value="CDS85467.1"/>
    <property type="molecule type" value="Genomic_DNA"/>
</dbReference>